<evidence type="ECO:0000313" key="5">
    <source>
        <dbReference type="EMBL" id="SFK60460.1"/>
    </source>
</evidence>
<reference evidence="5 6" key="1">
    <citation type="submission" date="2016-10" db="EMBL/GenBank/DDBJ databases">
        <authorList>
            <person name="Varghese N."/>
            <person name="Submissions S."/>
        </authorList>
    </citation>
    <scope>NUCLEOTIDE SEQUENCE [LARGE SCALE GENOMIC DNA]</scope>
    <source>
        <strain evidence="5 6">YR512</strain>
    </source>
</reference>
<dbReference type="Pfam" id="PF01420">
    <property type="entry name" value="Methylase_S"/>
    <property type="match status" value="2"/>
</dbReference>
<dbReference type="SUPFAM" id="SSF116734">
    <property type="entry name" value="DNA methylase specificity domain"/>
    <property type="match status" value="2"/>
</dbReference>
<dbReference type="InterPro" id="IPR000055">
    <property type="entry name" value="Restrct_endonuc_typeI_TRD"/>
</dbReference>
<dbReference type="EMBL" id="FOSD01000008">
    <property type="protein sequence ID" value="SFK60460.1"/>
    <property type="molecule type" value="Genomic_DNA"/>
</dbReference>
<dbReference type="PANTHER" id="PTHR43140:SF1">
    <property type="entry name" value="TYPE I RESTRICTION ENZYME ECOKI SPECIFICITY SUBUNIT"/>
    <property type="match status" value="1"/>
</dbReference>
<evidence type="ECO:0000256" key="1">
    <source>
        <dbReference type="ARBA" id="ARBA00010923"/>
    </source>
</evidence>
<evidence type="ECO:0000256" key="2">
    <source>
        <dbReference type="ARBA" id="ARBA00022747"/>
    </source>
</evidence>
<dbReference type="Proteomes" id="UP000198841">
    <property type="component" value="Unassembled WGS sequence"/>
</dbReference>
<evidence type="ECO:0000259" key="4">
    <source>
        <dbReference type="Pfam" id="PF01420"/>
    </source>
</evidence>
<dbReference type="PANTHER" id="PTHR43140">
    <property type="entry name" value="TYPE-1 RESTRICTION ENZYME ECOKI SPECIFICITY PROTEIN"/>
    <property type="match status" value="1"/>
</dbReference>
<feature type="domain" description="Type I restriction modification DNA specificity" evidence="4">
    <location>
        <begin position="397"/>
        <end position="576"/>
    </location>
</feature>
<dbReference type="InterPro" id="IPR051212">
    <property type="entry name" value="Type-I_RE_S_subunit"/>
</dbReference>
<keyword evidence="2" id="KW-0680">Restriction system</keyword>
<comment type="similarity">
    <text evidence="1">Belongs to the type-I restriction system S methylase family.</text>
</comment>
<dbReference type="Gene3D" id="3.90.220.20">
    <property type="entry name" value="DNA methylase specificity domains"/>
    <property type="match status" value="2"/>
</dbReference>
<name>A0A1I4AW95_9GAMM</name>
<keyword evidence="3" id="KW-0238">DNA-binding</keyword>
<keyword evidence="6" id="KW-1185">Reference proteome</keyword>
<evidence type="ECO:0000256" key="3">
    <source>
        <dbReference type="ARBA" id="ARBA00023125"/>
    </source>
</evidence>
<dbReference type="RefSeq" id="WP_008103809.1">
    <property type="nucleotide sequence ID" value="NZ_FOSD01000008.1"/>
</dbReference>
<comment type="caution">
    <text evidence="5">The sequence shown here is derived from an EMBL/GenBank/DDBJ whole genome shotgun (WGS) entry which is preliminary data.</text>
</comment>
<accession>A0A1I4AW95</accession>
<feature type="domain" description="Type I restriction modification DNA specificity" evidence="4">
    <location>
        <begin position="102"/>
        <end position="275"/>
    </location>
</feature>
<evidence type="ECO:0000313" key="6">
    <source>
        <dbReference type="Proteomes" id="UP000198841"/>
    </source>
</evidence>
<sequence>MTVEKLITDHIDTWSSALQTRSTAGRGSNGKIDLYGIKKLRELILELAVRGKLVQQDQNDEPASELLKRIAAEKADLVKQGKIKKQKLLPDISEDEKPFELPDGWEWVRLNDISEYIQRGKGPKYSEQGSVKVVSQKCVQWNGFKLEQSRWITDESIHSYTEDRFLKDGDVLWNSTGAGGTAGRCIYLPVVKEKLVVDSHVTLIRTIRDNGKFISNYISTYGIQNRFDPKHSNTLLSGTTNQAELNSSVVTSFLAPFPPQREQERINEKTAELMSLCDLLEQQSLTSHNAHQQLVETLLATLIDSQNVEELDENWARISQHFDTLFTTEASINSLKQTILQLAVMGRLVPQDPNDEPASELLKRIEQEKAQLVKEGKIKKQKPLPPISDEEKPFELPSGWEWIRFGEILAELKYGTSQKCDYLTNGYPVLRIPNVVGGEVSLEDMKFGKLSEHEVKELSLEKDDLIFIRSNGSLNIVGQCTLLRQDLVNHAYAGYLIRAKMHNNFVCAEYISLMTKAVLIRNQIEKPVRTTTGVKNINSSELSNLKLTFPPLSMQMVIVEKVNALLSFCESLKSRLNSAQQTQLHLADALTDAVLN</sequence>
<dbReference type="InterPro" id="IPR044946">
    <property type="entry name" value="Restrct_endonuc_typeI_TRD_sf"/>
</dbReference>
<gene>
    <name evidence="5" type="ORF">SAMN05518863_108170</name>
</gene>
<protein>
    <submittedName>
        <fullName evidence="5">Type I restriction enzyme, S subunit</fullName>
    </submittedName>
</protein>
<dbReference type="CDD" id="cd17517">
    <property type="entry name" value="RMtype1_S_EcoKI_StySPI-TRD2-CR2_like"/>
    <property type="match status" value="1"/>
</dbReference>
<proteinExistence type="inferred from homology"/>
<organism evidence="5 6">
    <name type="scientific">Candidatus Pantoea symbiotica</name>
    <dbReference type="NCBI Taxonomy" id="1884370"/>
    <lineage>
        <taxon>Bacteria</taxon>
        <taxon>Pseudomonadati</taxon>
        <taxon>Pseudomonadota</taxon>
        <taxon>Gammaproteobacteria</taxon>
        <taxon>Enterobacterales</taxon>
        <taxon>Erwiniaceae</taxon>
        <taxon>Pantoea</taxon>
    </lineage>
</organism>